<comment type="caution">
    <text evidence="1">The sequence shown here is derived from an EMBL/GenBank/DDBJ whole genome shotgun (WGS) entry which is preliminary data.</text>
</comment>
<dbReference type="EMBL" id="JAVLET010000005">
    <property type="protein sequence ID" value="KAL0469582.1"/>
    <property type="molecule type" value="Genomic_DNA"/>
</dbReference>
<evidence type="ECO:0000313" key="1">
    <source>
        <dbReference type="EMBL" id="KAL0469582.1"/>
    </source>
</evidence>
<evidence type="ECO:0000313" key="2">
    <source>
        <dbReference type="Proteomes" id="UP001451303"/>
    </source>
</evidence>
<sequence>MQVKEMRRFIDVRHPKGGCQKSKQNSARNTKSGCDWHAQPLDSGSPTYCMLIHTYVLTYTKMATCDR</sequence>
<protein>
    <submittedName>
        <fullName evidence="1">Uncharacterized protein</fullName>
    </submittedName>
</protein>
<name>A0ABR3DA70_NEUIN</name>
<keyword evidence="2" id="KW-1185">Reference proteome</keyword>
<gene>
    <name evidence="1" type="ORF">QR685DRAFT_444763</name>
</gene>
<organism evidence="1 2">
    <name type="scientific">Neurospora intermedia</name>
    <dbReference type="NCBI Taxonomy" id="5142"/>
    <lineage>
        <taxon>Eukaryota</taxon>
        <taxon>Fungi</taxon>
        <taxon>Dikarya</taxon>
        <taxon>Ascomycota</taxon>
        <taxon>Pezizomycotina</taxon>
        <taxon>Sordariomycetes</taxon>
        <taxon>Sordariomycetidae</taxon>
        <taxon>Sordariales</taxon>
        <taxon>Sordariaceae</taxon>
        <taxon>Neurospora</taxon>
    </lineage>
</organism>
<dbReference type="Proteomes" id="UP001451303">
    <property type="component" value="Unassembled WGS sequence"/>
</dbReference>
<proteinExistence type="predicted"/>
<reference evidence="1 2" key="1">
    <citation type="submission" date="2023-09" db="EMBL/GenBank/DDBJ databases">
        <title>Multi-omics analysis of a traditional fermented food reveals byproduct-associated fungal strains for waste-to-food upcycling.</title>
        <authorList>
            <consortium name="Lawrence Berkeley National Laboratory"/>
            <person name="Rekdal V.M."/>
            <person name="Villalobos-Escobedo J.M."/>
            <person name="Rodriguez-Valeron N."/>
            <person name="Garcia M.O."/>
            <person name="Vasquez D.P."/>
            <person name="Damayanti I."/>
            <person name="Sorensen P.M."/>
            <person name="Baidoo E.E."/>
            <person name="De Carvalho A.C."/>
            <person name="Riley R."/>
            <person name="Lipzen A."/>
            <person name="He G."/>
            <person name="Yan M."/>
            <person name="Haridas S."/>
            <person name="Daum C."/>
            <person name="Yoshinaga Y."/>
            <person name="Ng V."/>
            <person name="Grigoriev I.V."/>
            <person name="Munk R."/>
            <person name="Nuraida L."/>
            <person name="Wijaya C.H."/>
            <person name="Morales P.-C."/>
            <person name="Keasling J.D."/>
        </authorList>
    </citation>
    <scope>NUCLEOTIDE SEQUENCE [LARGE SCALE GENOMIC DNA]</scope>
    <source>
        <strain evidence="1 2">FGSC 2613</strain>
    </source>
</reference>
<accession>A0ABR3DA70</accession>